<organism evidence="1 2">
    <name type="scientific">Neotamlana nanhaiensis</name>
    <dbReference type="NCBI Taxonomy" id="1382798"/>
    <lineage>
        <taxon>Bacteria</taxon>
        <taxon>Pseudomonadati</taxon>
        <taxon>Bacteroidota</taxon>
        <taxon>Flavobacteriia</taxon>
        <taxon>Flavobacteriales</taxon>
        <taxon>Flavobacteriaceae</taxon>
        <taxon>Neotamlana</taxon>
    </lineage>
</organism>
<dbReference type="Proteomes" id="UP000032361">
    <property type="component" value="Unassembled WGS sequence"/>
</dbReference>
<dbReference type="RefSeq" id="WP_044625686.1">
    <property type="nucleotide sequence ID" value="NZ_JTDV01000003.1"/>
</dbReference>
<keyword evidence="2" id="KW-1185">Reference proteome</keyword>
<evidence type="ECO:0000313" key="1">
    <source>
        <dbReference type="EMBL" id="KJD33294.1"/>
    </source>
</evidence>
<dbReference type="EMBL" id="JTDV01000003">
    <property type="protein sequence ID" value="KJD33294.1"/>
    <property type="molecule type" value="Genomic_DNA"/>
</dbReference>
<sequence length="131" mass="14024">MELKEFIKTTLTQISQGIIEAQEEIDGTDMIVNPSGLATNQNGDKYLRTDGWRYVQNIEINVGVTALEKEGEKAGIGIVTGFLSGGAQASTDNSNQTVSTIKFDIPVALPSIPTPKGHKATRSLSMKSSVI</sequence>
<name>A0A0D7W2N9_9FLAO</name>
<accession>A0A0D7W2N9</accession>
<protein>
    <submittedName>
        <fullName evidence="1">Uncharacterized protein</fullName>
    </submittedName>
</protein>
<dbReference type="PATRIC" id="fig|1382798.3.peg.2397"/>
<dbReference type="AlphaFoldDB" id="A0A0D7W2N9"/>
<gene>
    <name evidence="1" type="ORF">PK35_05400</name>
</gene>
<proteinExistence type="predicted"/>
<evidence type="ECO:0000313" key="2">
    <source>
        <dbReference type="Proteomes" id="UP000032361"/>
    </source>
</evidence>
<reference evidence="1 2" key="1">
    <citation type="journal article" date="2015" name="Antonie Van Leeuwenhoek">
        <title>Tamlana nanhaiensis sp. nov., isolated from surface seawater collected from the South China Sea.</title>
        <authorList>
            <person name="Liu X."/>
            <person name="Lai Q."/>
            <person name="Du Y."/>
            <person name="Li G."/>
            <person name="Sun F."/>
            <person name="Shao Z."/>
        </authorList>
    </citation>
    <scope>NUCLEOTIDE SEQUENCE [LARGE SCALE GENOMIC DNA]</scope>
    <source>
        <strain evidence="1 2">FHC16</strain>
    </source>
</reference>
<dbReference type="OrthoDB" id="1097953at2"/>
<comment type="caution">
    <text evidence="1">The sequence shown here is derived from an EMBL/GenBank/DDBJ whole genome shotgun (WGS) entry which is preliminary data.</text>
</comment>